<dbReference type="FunFam" id="2.60.40.10:FF:000350">
    <property type="entry name" value="Immunoglobulin kappa chain variable 18-36"/>
    <property type="match status" value="1"/>
</dbReference>
<keyword evidence="1" id="KW-0391">Immunity</keyword>
<dbReference type="Gene3D" id="2.60.40.10">
    <property type="entry name" value="Immunoglobulins"/>
    <property type="match status" value="1"/>
</dbReference>
<dbReference type="GO" id="GO:0019814">
    <property type="term" value="C:immunoglobulin complex"/>
    <property type="evidence" value="ECO:0000318"/>
    <property type="project" value="GO_Central"/>
</dbReference>
<reference evidence="5" key="3">
    <citation type="submission" date="2025-09" db="UniProtKB">
        <authorList>
            <consortium name="Ensembl"/>
        </authorList>
    </citation>
    <scope>IDENTIFICATION</scope>
</reference>
<dbReference type="Pfam" id="PF07686">
    <property type="entry name" value="V-set"/>
    <property type="match status" value="1"/>
</dbReference>
<dbReference type="InterPro" id="IPR007110">
    <property type="entry name" value="Ig-like_dom"/>
</dbReference>
<accession>A0A5F8G3I0</accession>
<evidence type="ECO:0000313" key="5">
    <source>
        <dbReference type="Ensembl" id="ENSMODP00000042007.1"/>
    </source>
</evidence>
<dbReference type="PANTHER" id="PTHR23267">
    <property type="entry name" value="IMMUNOGLOBULIN LIGHT CHAIN"/>
    <property type="match status" value="1"/>
</dbReference>
<reference evidence="5 6" key="1">
    <citation type="journal article" date="2007" name="Nature">
        <title>Genome of the marsupial Monodelphis domestica reveals innovation in non-coding sequences.</title>
        <authorList>
            <person name="Mikkelsen T.S."/>
            <person name="Wakefield M.J."/>
            <person name="Aken B."/>
            <person name="Amemiya C.T."/>
            <person name="Chang J.L."/>
            <person name="Duke S."/>
            <person name="Garber M."/>
            <person name="Gentles A.J."/>
            <person name="Goodstadt L."/>
            <person name="Heger A."/>
            <person name="Jurka J."/>
            <person name="Kamal M."/>
            <person name="Mauceli E."/>
            <person name="Searle S.M."/>
            <person name="Sharpe T."/>
            <person name="Baker M.L."/>
            <person name="Batzer M.A."/>
            <person name="Benos P.V."/>
            <person name="Belov K."/>
            <person name="Clamp M."/>
            <person name="Cook A."/>
            <person name="Cuff J."/>
            <person name="Das R."/>
            <person name="Davidow L."/>
            <person name="Deakin J.E."/>
            <person name="Fazzari M.J."/>
            <person name="Glass J.L."/>
            <person name="Grabherr M."/>
            <person name="Greally J.M."/>
            <person name="Gu W."/>
            <person name="Hore T.A."/>
            <person name="Huttley G.A."/>
            <person name="Kleber M."/>
            <person name="Jirtle R.L."/>
            <person name="Koina E."/>
            <person name="Lee J.T."/>
            <person name="Mahony S."/>
            <person name="Marra M.A."/>
            <person name="Miller R.D."/>
            <person name="Nicholls R.D."/>
            <person name="Oda M."/>
            <person name="Papenfuss A.T."/>
            <person name="Parra Z.E."/>
            <person name="Pollock D.D."/>
            <person name="Ray D.A."/>
            <person name="Schein J.E."/>
            <person name="Speed T.P."/>
            <person name="Thompson K."/>
            <person name="VandeBerg J.L."/>
            <person name="Wade C.M."/>
            <person name="Walker J.A."/>
            <person name="Waters P.D."/>
            <person name="Webber C."/>
            <person name="Weidman J.R."/>
            <person name="Xie X."/>
            <person name="Zody M.C."/>
            <person name="Baldwin J."/>
            <person name="Abdouelleil A."/>
            <person name="Abdulkadir J."/>
            <person name="Abebe A."/>
            <person name="Abera B."/>
            <person name="Abreu J."/>
            <person name="Acer S.C."/>
            <person name="Aftuck L."/>
            <person name="Alexander A."/>
            <person name="An P."/>
            <person name="Anderson E."/>
            <person name="Anderson S."/>
            <person name="Arachi H."/>
            <person name="Azer M."/>
            <person name="Bachantsang P."/>
            <person name="Barry A."/>
            <person name="Bayul T."/>
            <person name="Berlin A."/>
            <person name="Bessette D."/>
            <person name="Bloom T."/>
            <person name="Bloom T."/>
            <person name="Boguslavskiy L."/>
            <person name="Bonnet C."/>
            <person name="Boukhgalter B."/>
            <person name="Bourzgui I."/>
            <person name="Brown A."/>
            <person name="Cahill P."/>
            <person name="Channer S."/>
            <person name="Cheshatsang Y."/>
            <person name="Chuda L."/>
            <person name="Citroen M."/>
            <person name="Collymore A."/>
            <person name="Cooke P."/>
            <person name="Costello M."/>
            <person name="D'Aco K."/>
            <person name="Daza R."/>
            <person name="De Haan G."/>
            <person name="DeGray S."/>
            <person name="DeMaso C."/>
            <person name="Dhargay N."/>
            <person name="Dooley K."/>
            <person name="Dooley E."/>
            <person name="Doricent M."/>
            <person name="Dorje P."/>
            <person name="Dorjee K."/>
            <person name="Dupes A."/>
            <person name="Elong R."/>
            <person name="Falk J."/>
            <person name="Farina A."/>
            <person name="Faro S."/>
            <person name="Ferguson D."/>
            <person name="Fisher S."/>
            <person name="Foley C.D."/>
            <person name="Franke A."/>
            <person name="Friedrich D."/>
            <person name="Gadbois L."/>
            <person name="Gearin G."/>
            <person name="Gearin C.R."/>
            <person name="Giannoukos G."/>
            <person name="Goode T."/>
            <person name="Graham J."/>
            <person name="Grandbois E."/>
            <person name="Grewal S."/>
            <person name="Gyaltsen K."/>
            <person name="Hafez N."/>
            <person name="Hagos B."/>
            <person name="Hall J."/>
            <person name="Henson C."/>
            <person name="Hollinger A."/>
            <person name="Honan T."/>
            <person name="Huard M.D."/>
            <person name="Hughes L."/>
            <person name="Hurhula B."/>
            <person name="Husby M.E."/>
            <person name="Kamat A."/>
            <person name="Kanga B."/>
            <person name="Kashin S."/>
            <person name="Khazanovich D."/>
            <person name="Kisner P."/>
            <person name="Lance K."/>
            <person name="Lara M."/>
            <person name="Lee W."/>
            <person name="Lennon N."/>
            <person name="Letendre F."/>
            <person name="LeVine R."/>
            <person name="Lipovsky A."/>
            <person name="Liu X."/>
            <person name="Liu J."/>
            <person name="Liu S."/>
            <person name="Lokyitsang T."/>
            <person name="Lokyitsang Y."/>
            <person name="Lubonja R."/>
            <person name="Lui A."/>
            <person name="MacDonald P."/>
            <person name="Magnisalis V."/>
            <person name="Maru K."/>
            <person name="Matthews C."/>
            <person name="McCusker W."/>
            <person name="McDonough S."/>
            <person name="Mehta T."/>
            <person name="Meldrim J."/>
            <person name="Meneus L."/>
            <person name="Mihai O."/>
            <person name="Mihalev A."/>
            <person name="Mihova T."/>
            <person name="Mittelman R."/>
            <person name="Mlenga V."/>
            <person name="Montmayeur A."/>
            <person name="Mulrain L."/>
            <person name="Navidi A."/>
            <person name="Naylor J."/>
            <person name="Negash T."/>
            <person name="Nguyen T."/>
            <person name="Nguyen N."/>
            <person name="Nicol R."/>
            <person name="Norbu C."/>
            <person name="Norbu N."/>
            <person name="Novod N."/>
            <person name="O'Neill B."/>
            <person name="Osman S."/>
            <person name="Markiewicz E."/>
            <person name="Oyono O.L."/>
            <person name="Patti C."/>
            <person name="Phunkhang P."/>
            <person name="Pierre F."/>
            <person name="Priest M."/>
            <person name="Raghuraman S."/>
            <person name="Rege F."/>
            <person name="Reyes R."/>
            <person name="Rise C."/>
            <person name="Rogov P."/>
            <person name="Ross K."/>
            <person name="Ryan E."/>
            <person name="Settipalli S."/>
            <person name="Shea T."/>
            <person name="Sherpa N."/>
            <person name="Shi L."/>
            <person name="Shih D."/>
            <person name="Sparrow T."/>
            <person name="Spaulding J."/>
            <person name="Stalker J."/>
            <person name="Stange-Thomann N."/>
            <person name="Stavropoulos S."/>
            <person name="Stone C."/>
            <person name="Strader C."/>
            <person name="Tesfaye S."/>
            <person name="Thomson T."/>
            <person name="Thoulutsang Y."/>
            <person name="Thoulutsang D."/>
            <person name="Topham K."/>
            <person name="Topping I."/>
            <person name="Tsamla T."/>
            <person name="Vassiliev H."/>
            <person name="Vo A."/>
            <person name="Wangchuk T."/>
            <person name="Wangdi T."/>
            <person name="Weiand M."/>
            <person name="Wilkinson J."/>
            <person name="Wilson A."/>
            <person name="Yadav S."/>
            <person name="Young G."/>
            <person name="Yu Q."/>
            <person name="Zembek L."/>
            <person name="Zhong D."/>
            <person name="Zimmer A."/>
            <person name="Zwirko Z."/>
            <person name="Jaffe D.B."/>
            <person name="Alvarez P."/>
            <person name="Brockman W."/>
            <person name="Butler J."/>
            <person name="Chin C."/>
            <person name="Gnerre S."/>
            <person name="MacCallum I."/>
            <person name="Graves J.A."/>
            <person name="Ponting C.P."/>
            <person name="Breen M."/>
            <person name="Samollow P.B."/>
            <person name="Lander E.S."/>
            <person name="Lindblad-Toh K."/>
        </authorList>
    </citation>
    <scope>NUCLEOTIDE SEQUENCE [LARGE SCALE GENOMIC DNA]</scope>
</reference>
<dbReference type="GO" id="GO:0005576">
    <property type="term" value="C:extracellular region"/>
    <property type="evidence" value="ECO:0007669"/>
    <property type="project" value="UniProtKB-ARBA"/>
</dbReference>
<dbReference type="InterPro" id="IPR013106">
    <property type="entry name" value="Ig_V-set"/>
</dbReference>
<dbReference type="InterPro" id="IPR013783">
    <property type="entry name" value="Ig-like_fold"/>
</dbReference>
<keyword evidence="3" id="KW-1280">Immunoglobulin</keyword>
<dbReference type="AlphaFoldDB" id="A0A5F8G3I0"/>
<feature type="domain" description="Ig-like" evidence="4">
    <location>
        <begin position="59"/>
        <end position="152"/>
    </location>
</feature>
<keyword evidence="2" id="KW-1064">Adaptive immunity</keyword>
<dbReference type="InterPro" id="IPR050150">
    <property type="entry name" value="IgV_Light_Chain"/>
</dbReference>
<dbReference type="InParanoid" id="A0A5F8G3I0"/>
<dbReference type="GO" id="GO:0002250">
    <property type="term" value="P:adaptive immune response"/>
    <property type="evidence" value="ECO:0007669"/>
    <property type="project" value="UniProtKB-KW"/>
</dbReference>
<evidence type="ECO:0000256" key="2">
    <source>
        <dbReference type="ARBA" id="ARBA00023130"/>
    </source>
</evidence>
<dbReference type="Ensembl" id="ENSMODT00000052111.1">
    <property type="protein sequence ID" value="ENSMODP00000042007.1"/>
    <property type="gene ID" value="ENSMODG00000047600.1"/>
</dbReference>
<dbReference type="SMART" id="SM00406">
    <property type="entry name" value="IGv"/>
    <property type="match status" value="1"/>
</dbReference>
<dbReference type="InterPro" id="IPR036179">
    <property type="entry name" value="Ig-like_dom_sf"/>
</dbReference>
<dbReference type="FunCoup" id="A0A5F8G3I0">
    <property type="interactions" value="371"/>
</dbReference>
<dbReference type="SMART" id="SM00409">
    <property type="entry name" value="IG"/>
    <property type="match status" value="1"/>
</dbReference>
<reference evidence="5" key="2">
    <citation type="submission" date="2025-08" db="UniProtKB">
        <authorList>
            <consortium name="Ensembl"/>
        </authorList>
    </citation>
    <scope>IDENTIFICATION</scope>
</reference>
<protein>
    <recommendedName>
        <fullName evidence="4">Ig-like domain-containing protein</fullName>
    </recommendedName>
</protein>
<dbReference type="GO" id="GO:0006955">
    <property type="term" value="P:immune response"/>
    <property type="evidence" value="ECO:0000318"/>
    <property type="project" value="GO_Central"/>
</dbReference>
<evidence type="ECO:0000256" key="3">
    <source>
        <dbReference type="ARBA" id="ARBA00043265"/>
    </source>
</evidence>
<dbReference type="SUPFAM" id="SSF48726">
    <property type="entry name" value="Immunoglobulin"/>
    <property type="match status" value="1"/>
</dbReference>
<dbReference type="GeneTree" id="ENSGT00940000153770"/>
<evidence type="ECO:0000313" key="6">
    <source>
        <dbReference type="Proteomes" id="UP000002280"/>
    </source>
</evidence>
<proteinExistence type="predicted"/>
<keyword evidence="6" id="KW-1185">Reference proteome</keyword>
<dbReference type="GO" id="GO:0005886">
    <property type="term" value="C:plasma membrane"/>
    <property type="evidence" value="ECO:0007669"/>
    <property type="project" value="UniProtKB-ARBA"/>
</dbReference>
<sequence length="189" mass="20788">MSDFQQERWGRNVQNVLSHGDDKVPSLTSCFALTPTPNSSLLFKIFISNVFLLISGSQGRIILTQSPASVSVSLGERVTIKCKASQSLLHSNGYTYLYWFQQKQREPIKTLIYTVSNLHSGVPSRFSGSGSGMDFTLTISSLESEDVADYFCGQATSLPYTVFQALTKTSSIHSVSELWGQASFPRVLG</sequence>
<dbReference type="PROSITE" id="PS50835">
    <property type="entry name" value="IG_LIKE"/>
    <property type="match status" value="1"/>
</dbReference>
<evidence type="ECO:0000256" key="1">
    <source>
        <dbReference type="ARBA" id="ARBA00022859"/>
    </source>
</evidence>
<dbReference type="Proteomes" id="UP000002280">
    <property type="component" value="Chromosome 1"/>
</dbReference>
<organism evidence="5 6">
    <name type="scientific">Monodelphis domestica</name>
    <name type="common">Gray short-tailed opossum</name>
    <dbReference type="NCBI Taxonomy" id="13616"/>
    <lineage>
        <taxon>Eukaryota</taxon>
        <taxon>Metazoa</taxon>
        <taxon>Chordata</taxon>
        <taxon>Craniata</taxon>
        <taxon>Vertebrata</taxon>
        <taxon>Euteleostomi</taxon>
        <taxon>Mammalia</taxon>
        <taxon>Metatheria</taxon>
        <taxon>Didelphimorphia</taxon>
        <taxon>Didelphidae</taxon>
        <taxon>Monodelphis</taxon>
    </lineage>
</organism>
<name>A0A5F8G3I0_MONDO</name>
<evidence type="ECO:0000259" key="4">
    <source>
        <dbReference type="PROSITE" id="PS50835"/>
    </source>
</evidence>
<dbReference type="InterPro" id="IPR003599">
    <property type="entry name" value="Ig_sub"/>
</dbReference>